<evidence type="ECO:0000313" key="1">
    <source>
        <dbReference type="EMBL" id="KAL0190831.1"/>
    </source>
</evidence>
<keyword evidence="2" id="KW-1185">Reference proteome</keyword>
<comment type="caution">
    <text evidence="1">The sequence shown here is derived from an EMBL/GenBank/DDBJ whole genome shotgun (WGS) entry which is preliminary data.</text>
</comment>
<feature type="non-terminal residue" evidence="1">
    <location>
        <position position="1"/>
    </location>
</feature>
<dbReference type="AlphaFoldDB" id="A0ABD0QZK9"/>
<dbReference type="Proteomes" id="UP001529510">
    <property type="component" value="Unassembled WGS sequence"/>
</dbReference>
<gene>
    <name evidence="1" type="ORF">M9458_013529</name>
</gene>
<dbReference type="EMBL" id="JAMKFB020000006">
    <property type="protein sequence ID" value="KAL0190831.1"/>
    <property type="molecule type" value="Genomic_DNA"/>
</dbReference>
<evidence type="ECO:0000313" key="2">
    <source>
        <dbReference type="Proteomes" id="UP001529510"/>
    </source>
</evidence>
<accession>A0ABD0QZK9</accession>
<reference evidence="1 2" key="1">
    <citation type="submission" date="2024-05" db="EMBL/GenBank/DDBJ databases">
        <title>Genome sequencing and assembly of Indian major carp, Cirrhinus mrigala (Hamilton, 1822).</title>
        <authorList>
            <person name="Mohindra V."/>
            <person name="Chowdhury L.M."/>
            <person name="Lal K."/>
            <person name="Jena J.K."/>
        </authorList>
    </citation>
    <scope>NUCLEOTIDE SEQUENCE [LARGE SCALE GENOMIC DNA]</scope>
    <source>
        <strain evidence="1">CM1030</strain>
        <tissue evidence="1">Blood</tissue>
    </source>
</reference>
<dbReference type="Gene3D" id="3.30.420.10">
    <property type="entry name" value="Ribonuclease H-like superfamily/Ribonuclease H"/>
    <property type="match status" value="1"/>
</dbReference>
<name>A0ABD0QZK9_CIRMR</name>
<proteinExistence type="predicted"/>
<dbReference type="InterPro" id="IPR036397">
    <property type="entry name" value="RNaseH_sf"/>
</dbReference>
<sequence>DPIENLCDQLSHRVEGRNDAPQNLNGLKAALSEEWNAMPQQTIRQLVNSMRRHCQAVTDAQGLMTTY</sequence>
<organism evidence="1 2">
    <name type="scientific">Cirrhinus mrigala</name>
    <name type="common">Mrigala</name>
    <dbReference type="NCBI Taxonomy" id="683832"/>
    <lineage>
        <taxon>Eukaryota</taxon>
        <taxon>Metazoa</taxon>
        <taxon>Chordata</taxon>
        <taxon>Craniata</taxon>
        <taxon>Vertebrata</taxon>
        <taxon>Euteleostomi</taxon>
        <taxon>Actinopterygii</taxon>
        <taxon>Neopterygii</taxon>
        <taxon>Teleostei</taxon>
        <taxon>Ostariophysi</taxon>
        <taxon>Cypriniformes</taxon>
        <taxon>Cyprinidae</taxon>
        <taxon>Labeoninae</taxon>
        <taxon>Labeonini</taxon>
        <taxon>Cirrhinus</taxon>
    </lineage>
</organism>
<protein>
    <submittedName>
        <fullName evidence="1">Uncharacterized protein</fullName>
    </submittedName>
</protein>